<dbReference type="GO" id="GO:0005960">
    <property type="term" value="C:glycine cleavage complex"/>
    <property type="evidence" value="ECO:0007669"/>
    <property type="project" value="InterPro"/>
</dbReference>
<evidence type="ECO:0000256" key="4">
    <source>
        <dbReference type="PIRSR" id="PIRSR617453-50"/>
    </source>
</evidence>
<evidence type="ECO:0000313" key="6">
    <source>
        <dbReference type="EMBL" id="QEN03509.1"/>
    </source>
</evidence>
<dbReference type="InterPro" id="IPR017453">
    <property type="entry name" value="GCV_H_sub"/>
</dbReference>
<keyword evidence="7" id="KW-1185">Reference proteome</keyword>
<evidence type="ECO:0000256" key="2">
    <source>
        <dbReference type="ARBA" id="ARBA00022823"/>
    </source>
</evidence>
<dbReference type="AlphaFoldDB" id="A0A5C1Q9D3"/>
<dbReference type="PANTHER" id="PTHR11715">
    <property type="entry name" value="GLYCINE CLEAVAGE SYSTEM H PROTEIN"/>
    <property type="match status" value="1"/>
</dbReference>
<reference evidence="6 7" key="2">
    <citation type="submission" date="2019-09" db="EMBL/GenBank/DDBJ databases">
        <title>Complete Genome Sequence and Methylome Analysis of free living Spirochaetas.</title>
        <authorList>
            <person name="Leshcheva N."/>
            <person name="Mikheeva N."/>
        </authorList>
    </citation>
    <scope>NUCLEOTIDE SEQUENCE [LARGE SCALE GENOMIC DNA]</scope>
    <source>
        <strain evidence="6 7">P</strain>
    </source>
</reference>
<evidence type="ECO:0000256" key="3">
    <source>
        <dbReference type="HAMAP-Rule" id="MF_00272"/>
    </source>
</evidence>
<dbReference type="Proteomes" id="UP000323824">
    <property type="component" value="Chromosome"/>
</dbReference>
<evidence type="ECO:0000256" key="1">
    <source>
        <dbReference type="ARBA" id="ARBA00009249"/>
    </source>
</evidence>
<feature type="domain" description="Lipoyl-binding" evidence="5">
    <location>
        <begin position="23"/>
        <end position="104"/>
    </location>
</feature>
<dbReference type="InterPro" id="IPR003016">
    <property type="entry name" value="2-oxoA_DH_lipoyl-BS"/>
</dbReference>
<dbReference type="CDD" id="cd06848">
    <property type="entry name" value="GCS_H"/>
    <property type="match status" value="1"/>
</dbReference>
<dbReference type="PROSITE" id="PS50968">
    <property type="entry name" value="BIOTINYL_LIPOYL"/>
    <property type="match status" value="1"/>
</dbReference>
<reference evidence="6 7" key="1">
    <citation type="submission" date="2019-02" db="EMBL/GenBank/DDBJ databases">
        <authorList>
            <person name="Fomenkov A."/>
            <person name="Dubinina G."/>
            <person name="Grabovich M."/>
            <person name="Vincze T."/>
            <person name="Roberts R.J."/>
        </authorList>
    </citation>
    <scope>NUCLEOTIDE SEQUENCE [LARGE SCALE GENOMIC DNA]</scope>
    <source>
        <strain evidence="6 7">P</strain>
    </source>
</reference>
<dbReference type="NCBIfam" id="TIGR00527">
    <property type="entry name" value="gcvH"/>
    <property type="match status" value="1"/>
</dbReference>
<dbReference type="GO" id="GO:0009249">
    <property type="term" value="P:protein lipoylation"/>
    <property type="evidence" value="ECO:0007669"/>
    <property type="project" value="TreeGrafter"/>
</dbReference>
<evidence type="ECO:0000313" key="7">
    <source>
        <dbReference type="Proteomes" id="UP000323824"/>
    </source>
</evidence>
<comment type="similarity">
    <text evidence="1 3">Belongs to the GcvH family.</text>
</comment>
<dbReference type="PANTHER" id="PTHR11715:SF3">
    <property type="entry name" value="GLYCINE CLEAVAGE SYSTEM H PROTEIN-RELATED"/>
    <property type="match status" value="1"/>
</dbReference>
<evidence type="ECO:0000259" key="5">
    <source>
        <dbReference type="PROSITE" id="PS50968"/>
    </source>
</evidence>
<keyword evidence="2 3" id="KW-0450">Lipoyl</keyword>
<gene>
    <name evidence="3 6" type="primary">gcvH</name>
    <name evidence="6" type="ORF">EW093_01935</name>
</gene>
<comment type="cofactor">
    <cofactor evidence="3">
        <name>(R)-lipoate</name>
        <dbReference type="ChEBI" id="CHEBI:83088"/>
    </cofactor>
    <text evidence="3">Binds 1 lipoyl cofactor covalently.</text>
</comment>
<name>A0A5C1Q9D3_9SPIO</name>
<dbReference type="RefSeq" id="WP_149566767.1">
    <property type="nucleotide sequence ID" value="NZ_CP035807.1"/>
</dbReference>
<dbReference type="OrthoDB" id="9796712at2"/>
<organism evidence="6 7">
    <name type="scientific">Thiospirochaeta perfilievii</name>
    <dbReference type="NCBI Taxonomy" id="252967"/>
    <lineage>
        <taxon>Bacteria</taxon>
        <taxon>Pseudomonadati</taxon>
        <taxon>Spirochaetota</taxon>
        <taxon>Spirochaetia</taxon>
        <taxon>Spirochaetales</taxon>
        <taxon>Spirochaetaceae</taxon>
        <taxon>Thiospirochaeta</taxon>
    </lineage>
</organism>
<dbReference type="Pfam" id="PF01597">
    <property type="entry name" value="GCV_H"/>
    <property type="match status" value="1"/>
</dbReference>
<dbReference type="InterPro" id="IPR000089">
    <property type="entry name" value="Biotin_lipoyl"/>
</dbReference>
<comment type="function">
    <text evidence="3">The glycine cleavage system catalyzes the degradation of glycine. The H protein shuttles the methylamine group of glycine from the P protein to the T protein.</text>
</comment>
<protein>
    <recommendedName>
        <fullName evidence="3">Glycine cleavage system H protein</fullName>
    </recommendedName>
</protein>
<dbReference type="PROSITE" id="PS00189">
    <property type="entry name" value="LIPOYL"/>
    <property type="match status" value="1"/>
</dbReference>
<dbReference type="EMBL" id="CP035807">
    <property type="protein sequence ID" value="QEN03509.1"/>
    <property type="molecule type" value="Genomic_DNA"/>
</dbReference>
<dbReference type="HAMAP" id="MF_00272">
    <property type="entry name" value="GcvH"/>
    <property type="match status" value="1"/>
</dbReference>
<dbReference type="InterPro" id="IPR033753">
    <property type="entry name" value="GCV_H/Fam206"/>
</dbReference>
<dbReference type="InterPro" id="IPR011053">
    <property type="entry name" value="Single_hybrid_motif"/>
</dbReference>
<dbReference type="InterPro" id="IPR002930">
    <property type="entry name" value="GCV_H"/>
</dbReference>
<accession>A0A5C1Q9D3</accession>
<dbReference type="KEGG" id="sper:EW093_01935"/>
<dbReference type="Gene3D" id="2.40.50.100">
    <property type="match status" value="1"/>
</dbReference>
<proteinExistence type="inferred from homology"/>
<dbReference type="NCBIfam" id="NF002270">
    <property type="entry name" value="PRK01202.1"/>
    <property type="match status" value="1"/>
</dbReference>
<dbReference type="SUPFAM" id="SSF51230">
    <property type="entry name" value="Single hybrid motif"/>
    <property type="match status" value="1"/>
</dbReference>
<sequence length="128" mass="14209">MSSYPDELKYAISHEWIKKEGDIFIVGISDFAQNQLGDIVYVDFPEVGDKIEKDGALGELESSKAVSEINMPFDGEVIEINPLLEDNPELINSDPYNSWIVKIEAENPNDFDDLLSASKAKELAEGSV</sequence>
<comment type="subunit">
    <text evidence="3">The glycine cleavage system is composed of four proteins: P, T, L and H.</text>
</comment>
<dbReference type="GO" id="GO:0019464">
    <property type="term" value="P:glycine decarboxylation via glycine cleavage system"/>
    <property type="evidence" value="ECO:0007669"/>
    <property type="project" value="UniProtKB-UniRule"/>
</dbReference>
<dbReference type="GO" id="GO:0005829">
    <property type="term" value="C:cytosol"/>
    <property type="evidence" value="ECO:0007669"/>
    <property type="project" value="TreeGrafter"/>
</dbReference>
<feature type="modified residue" description="N6-lipoyllysine" evidence="3 4">
    <location>
        <position position="64"/>
    </location>
</feature>